<name>A0ABR0PGY4_GOSAR</name>
<reference evidence="2 3" key="1">
    <citation type="submission" date="2023-03" db="EMBL/GenBank/DDBJ databases">
        <title>WGS of Gossypium arboreum.</title>
        <authorList>
            <person name="Yu D."/>
        </authorList>
    </citation>
    <scope>NUCLEOTIDE SEQUENCE [LARGE SCALE GENOMIC DNA]</scope>
    <source>
        <tissue evidence="2">Leaf</tissue>
    </source>
</reference>
<evidence type="ECO:0000313" key="3">
    <source>
        <dbReference type="Proteomes" id="UP001358586"/>
    </source>
</evidence>
<organism evidence="2 3">
    <name type="scientific">Gossypium arboreum</name>
    <name type="common">Tree cotton</name>
    <name type="synonym">Gossypium nanking</name>
    <dbReference type="NCBI Taxonomy" id="29729"/>
    <lineage>
        <taxon>Eukaryota</taxon>
        <taxon>Viridiplantae</taxon>
        <taxon>Streptophyta</taxon>
        <taxon>Embryophyta</taxon>
        <taxon>Tracheophyta</taxon>
        <taxon>Spermatophyta</taxon>
        <taxon>Magnoliopsida</taxon>
        <taxon>eudicotyledons</taxon>
        <taxon>Gunneridae</taxon>
        <taxon>Pentapetalae</taxon>
        <taxon>rosids</taxon>
        <taxon>malvids</taxon>
        <taxon>Malvales</taxon>
        <taxon>Malvaceae</taxon>
        <taxon>Malvoideae</taxon>
        <taxon>Gossypium</taxon>
    </lineage>
</organism>
<evidence type="ECO:0000313" key="2">
    <source>
        <dbReference type="EMBL" id="KAK5820536.1"/>
    </source>
</evidence>
<feature type="transmembrane region" description="Helical" evidence="1">
    <location>
        <begin position="21"/>
        <end position="43"/>
    </location>
</feature>
<accession>A0ABR0PGY4</accession>
<keyword evidence="1" id="KW-0812">Transmembrane</keyword>
<proteinExistence type="predicted"/>
<sequence length="102" mass="11768">MRMEKRLEATRVIAWSMRKDPVGFVFLDFLFGAYGRTVTYSFFNFKSPVEEESFEDPINTDRAVQLESRKAAAGEVVHDTNEDWIFGYNRGLGKCSIFNAEL</sequence>
<gene>
    <name evidence="2" type="ORF">PVK06_025583</name>
</gene>
<comment type="caution">
    <text evidence="2">The sequence shown here is derived from an EMBL/GenBank/DDBJ whole genome shotgun (WGS) entry which is preliminary data.</text>
</comment>
<protein>
    <submittedName>
        <fullName evidence="2">Uncharacterized protein</fullName>
    </submittedName>
</protein>
<keyword evidence="1" id="KW-1133">Transmembrane helix</keyword>
<dbReference type="Proteomes" id="UP001358586">
    <property type="component" value="Chromosome 7"/>
</dbReference>
<keyword evidence="1" id="KW-0472">Membrane</keyword>
<dbReference type="EMBL" id="JARKNE010000007">
    <property type="protein sequence ID" value="KAK5820536.1"/>
    <property type="molecule type" value="Genomic_DNA"/>
</dbReference>
<evidence type="ECO:0000256" key="1">
    <source>
        <dbReference type="SAM" id="Phobius"/>
    </source>
</evidence>
<keyword evidence="3" id="KW-1185">Reference proteome</keyword>